<dbReference type="EMBL" id="UGVC01000001">
    <property type="protein sequence ID" value="SUD89869.1"/>
    <property type="molecule type" value="Genomic_DNA"/>
</dbReference>
<dbReference type="STRING" id="1123034.GCA_000685805_01074"/>
<protein>
    <submittedName>
        <fullName evidence="1">Uncharacterized protein</fullName>
    </submittedName>
</protein>
<evidence type="ECO:0000313" key="2">
    <source>
        <dbReference type="Proteomes" id="UP000254123"/>
    </source>
</evidence>
<proteinExistence type="predicted"/>
<organism evidence="1 2">
    <name type="scientific">Psychrobacter phenylpyruvicus</name>
    <dbReference type="NCBI Taxonomy" id="29432"/>
    <lineage>
        <taxon>Bacteria</taxon>
        <taxon>Pseudomonadati</taxon>
        <taxon>Pseudomonadota</taxon>
        <taxon>Gammaproteobacteria</taxon>
        <taxon>Moraxellales</taxon>
        <taxon>Moraxellaceae</taxon>
        <taxon>Psychrobacter</taxon>
    </lineage>
</organism>
<sequence length="34" mass="3911">MSLKIHALYHVDFEKLGYIEQWAGSVILKSHPKA</sequence>
<keyword evidence="2" id="KW-1185">Reference proteome</keyword>
<dbReference type="Proteomes" id="UP000254123">
    <property type="component" value="Unassembled WGS sequence"/>
</dbReference>
<accession>A0A379LGZ2</accession>
<gene>
    <name evidence="1" type="ORF">NCTC10526_00175</name>
</gene>
<name>A0A379LGZ2_9GAMM</name>
<evidence type="ECO:0000313" key="1">
    <source>
        <dbReference type="EMBL" id="SUD89869.1"/>
    </source>
</evidence>
<reference evidence="1 2" key="1">
    <citation type="submission" date="2018-06" db="EMBL/GenBank/DDBJ databases">
        <authorList>
            <consortium name="Pathogen Informatics"/>
            <person name="Doyle S."/>
        </authorList>
    </citation>
    <scope>NUCLEOTIDE SEQUENCE [LARGE SCALE GENOMIC DNA]</scope>
    <source>
        <strain evidence="1 2">NCTC10526</strain>
    </source>
</reference>
<dbReference type="AlphaFoldDB" id="A0A379LGZ2"/>